<dbReference type="OrthoDB" id="7505503at2"/>
<protein>
    <recommendedName>
        <fullName evidence="4">Lipoprotein</fullName>
    </recommendedName>
</protein>
<evidence type="ECO:0000313" key="2">
    <source>
        <dbReference type="EMBL" id="KLE32322.1"/>
    </source>
</evidence>
<reference evidence="2 3" key="1">
    <citation type="submission" date="2015-04" db="EMBL/GenBank/DDBJ databases">
        <title>The draft genome sequence of Erythrobacr gangjinensis K7-2.</title>
        <authorList>
            <person name="Zhuang L."/>
            <person name="Liu Y."/>
            <person name="Shao Z."/>
        </authorList>
    </citation>
    <scope>NUCLEOTIDE SEQUENCE [LARGE SCALE GENOMIC DNA]</scope>
    <source>
        <strain evidence="2 3">K7-2</strain>
    </source>
</reference>
<name>A0A0G9MNM7_9SPHN</name>
<organism evidence="2 3">
    <name type="scientific">Aurantiacibacter gangjinensis</name>
    <dbReference type="NCBI Taxonomy" id="502682"/>
    <lineage>
        <taxon>Bacteria</taxon>
        <taxon>Pseudomonadati</taxon>
        <taxon>Pseudomonadota</taxon>
        <taxon>Alphaproteobacteria</taxon>
        <taxon>Sphingomonadales</taxon>
        <taxon>Erythrobacteraceae</taxon>
        <taxon>Aurantiacibacter</taxon>
    </lineage>
</organism>
<dbReference type="PROSITE" id="PS51257">
    <property type="entry name" value="PROKAR_LIPOPROTEIN"/>
    <property type="match status" value="1"/>
</dbReference>
<evidence type="ECO:0008006" key="4">
    <source>
        <dbReference type="Google" id="ProtNLM"/>
    </source>
</evidence>
<evidence type="ECO:0000313" key="3">
    <source>
        <dbReference type="Proteomes" id="UP000053070"/>
    </source>
</evidence>
<accession>A0A0G9MNM7</accession>
<dbReference type="STRING" id="502682.BMF35_a1386"/>
<gene>
    <name evidence="2" type="ORF">AAW01_11955</name>
</gene>
<feature type="signal peptide" evidence="1">
    <location>
        <begin position="1"/>
        <end position="19"/>
    </location>
</feature>
<dbReference type="AlphaFoldDB" id="A0A0G9MNM7"/>
<keyword evidence="1" id="KW-0732">Signal</keyword>
<dbReference type="PATRIC" id="fig|502682.8.peg.2438"/>
<dbReference type="Proteomes" id="UP000053070">
    <property type="component" value="Unassembled WGS sequence"/>
</dbReference>
<comment type="caution">
    <text evidence="2">The sequence shown here is derived from an EMBL/GenBank/DDBJ whole genome shotgun (WGS) entry which is preliminary data.</text>
</comment>
<proteinExistence type="predicted"/>
<dbReference type="EMBL" id="LBHC01000002">
    <property type="protein sequence ID" value="KLE32322.1"/>
    <property type="molecule type" value="Genomic_DNA"/>
</dbReference>
<sequence>MQANRLAPLALIAMLGACAAPEGEYPSLAIRDVERLNGTFEPAPPPEPPALTPEAVADIDSLLARARAAHAEFTEAVPAARTRAQRASGAARGSEAWSVAQVAIAGLESSRSEAMIALADLDRLYVAAMTDAVAVAPIDAARNEVDAQVVEQNAVIEALLANLAQ</sequence>
<evidence type="ECO:0000256" key="1">
    <source>
        <dbReference type="SAM" id="SignalP"/>
    </source>
</evidence>
<keyword evidence="3" id="KW-1185">Reference proteome</keyword>
<feature type="chain" id="PRO_5002580186" description="Lipoprotein" evidence="1">
    <location>
        <begin position="20"/>
        <end position="165"/>
    </location>
</feature>